<gene>
    <name evidence="2" type="ORF">Tci_833281</name>
</gene>
<feature type="region of interest" description="Disordered" evidence="1">
    <location>
        <begin position="1"/>
        <end position="34"/>
    </location>
</feature>
<organism evidence="2">
    <name type="scientific">Tanacetum cinerariifolium</name>
    <name type="common">Dalmatian daisy</name>
    <name type="synonym">Chrysanthemum cinerariifolium</name>
    <dbReference type="NCBI Taxonomy" id="118510"/>
    <lineage>
        <taxon>Eukaryota</taxon>
        <taxon>Viridiplantae</taxon>
        <taxon>Streptophyta</taxon>
        <taxon>Embryophyta</taxon>
        <taxon>Tracheophyta</taxon>
        <taxon>Spermatophyta</taxon>
        <taxon>Magnoliopsida</taxon>
        <taxon>eudicotyledons</taxon>
        <taxon>Gunneridae</taxon>
        <taxon>Pentapetalae</taxon>
        <taxon>asterids</taxon>
        <taxon>campanulids</taxon>
        <taxon>Asterales</taxon>
        <taxon>Asteraceae</taxon>
        <taxon>Asteroideae</taxon>
        <taxon>Anthemideae</taxon>
        <taxon>Anthemidinae</taxon>
        <taxon>Tanacetum</taxon>
    </lineage>
</organism>
<name>A0A699QD01_TANCI</name>
<sequence>MHIRNDPSFFLTNRTGAPQGEELGPIKPLSDSSFSCSDKSFIPKGARAMGVAPVHEMVFSQDSFASLPPLLRIINISFSNGTRAIFSLQQRTA</sequence>
<dbReference type="EMBL" id="BKCJ010989104">
    <property type="protein sequence ID" value="GFC61311.1"/>
    <property type="molecule type" value="Genomic_DNA"/>
</dbReference>
<reference evidence="2" key="1">
    <citation type="journal article" date="2019" name="Sci. Rep.">
        <title>Draft genome of Tanacetum cinerariifolium, the natural source of mosquito coil.</title>
        <authorList>
            <person name="Yamashiro T."/>
            <person name="Shiraishi A."/>
            <person name="Satake H."/>
            <person name="Nakayama K."/>
        </authorList>
    </citation>
    <scope>NUCLEOTIDE SEQUENCE</scope>
</reference>
<feature type="non-terminal residue" evidence="2">
    <location>
        <position position="93"/>
    </location>
</feature>
<accession>A0A699QD01</accession>
<evidence type="ECO:0000313" key="2">
    <source>
        <dbReference type="EMBL" id="GFC61311.1"/>
    </source>
</evidence>
<comment type="caution">
    <text evidence="2">The sequence shown here is derived from an EMBL/GenBank/DDBJ whole genome shotgun (WGS) entry which is preliminary data.</text>
</comment>
<proteinExistence type="predicted"/>
<protein>
    <submittedName>
        <fullName evidence="2">Uncharacterized protein</fullName>
    </submittedName>
</protein>
<evidence type="ECO:0000256" key="1">
    <source>
        <dbReference type="SAM" id="MobiDB-lite"/>
    </source>
</evidence>
<dbReference type="AlphaFoldDB" id="A0A699QD01"/>